<protein>
    <recommendedName>
        <fullName evidence="5">Arsenosugar biosynthesis radical SAM protein ArsS-like C-terminal domain-containing protein</fullName>
    </recommendedName>
</protein>
<name>A0AAV8UW76_9RHOD</name>
<dbReference type="SFLD" id="SFLDS00029">
    <property type="entry name" value="Radical_SAM"/>
    <property type="match status" value="1"/>
</dbReference>
<dbReference type="EMBL" id="JAMWBK010000004">
    <property type="protein sequence ID" value="KAJ8905818.1"/>
    <property type="molecule type" value="Genomic_DNA"/>
</dbReference>
<dbReference type="SFLD" id="SFLDG01067">
    <property type="entry name" value="SPASM/twitch_domain_containing"/>
    <property type="match status" value="1"/>
</dbReference>
<dbReference type="CDD" id="cd01335">
    <property type="entry name" value="Radical_SAM"/>
    <property type="match status" value="1"/>
</dbReference>
<sequence length="380" mass="42244">MMVGFVSGLSCVPRRGGAVRTNVASERTERKQALEEKKKARRDISHVRVPSFDKTLRDLELGQLNRNRVSTLQINIGLTCNQACSHCHVESSPSSKETMPRIVADRLVKLTQSENDISTVDITGGAPEMHEQFRPLVLKFRELGLKIIDRCNLTILEQIPDAANFLAENEVKVVASLPCYTADNVEAQRGDGVFDSSIAGLQQLNSLGYGLPGSGLELDLVYNPGGAFLPPAQARLEEDYRRELKRAFGIQFTSLITIANMPIKRFADDLRRSDKLEEYLHLLLSKFNPSTVDKVMCVDQIHVAWDGQLYDCDFNYALEMPVRMPAGQSSEERPEFLPKGMTVFDVEKWSDLNNMRIRTAKHCYACTAGTGSSCGGALAD</sequence>
<gene>
    <name evidence="6" type="ORF">NDN08_002323</name>
</gene>
<dbReference type="Gene3D" id="3.20.20.70">
    <property type="entry name" value="Aldolase class I"/>
    <property type="match status" value="1"/>
</dbReference>
<evidence type="ECO:0000256" key="1">
    <source>
        <dbReference type="ARBA" id="ARBA00022691"/>
    </source>
</evidence>
<keyword evidence="7" id="KW-1185">Reference proteome</keyword>
<dbReference type="NCBIfam" id="TIGR04167">
    <property type="entry name" value="rSAM_SeCys"/>
    <property type="match status" value="1"/>
</dbReference>
<dbReference type="GO" id="GO:0003824">
    <property type="term" value="F:catalytic activity"/>
    <property type="evidence" value="ECO:0007669"/>
    <property type="project" value="InterPro"/>
</dbReference>
<dbReference type="InterPro" id="IPR026351">
    <property type="entry name" value="rSAM_ArsS-like"/>
</dbReference>
<feature type="domain" description="Arsenosugar biosynthesis radical SAM protein ArsS-like C-terminal" evidence="5">
    <location>
        <begin position="229"/>
        <end position="377"/>
    </location>
</feature>
<accession>A0AAV8UW76</accession>
<dbReference type="InterPro" id="IPR007197">
    <property type="entry name" value="rSAM"/>
</dbReference>
<evidence type="ECO:0000259" key="5">
    <source>
        <dbReference type="Pfam" id="PF12345"/>
    </source>
</evidence>
<evidence type="ECO:0000256" key="2">
    <source>
        <dbReference type="ARBA" id="ARBA00022723"/>
    </source>
</evidence>
<evidence type="ECO:0000256" key="4">
    <source>
        <dbReference type="ARBA" id="ARBA00023014"/>
    </source>
</evidence>
<dbReference type="InterPro" id="IPR024521">
    <property type="entry name" value="ArsS-like_C"/>
</dbReference>
<evidence type="ECO:0000256" key="3">
    <source>
        <dbReference type="ARBA" id="ARBA00023004"/>
    </source>
</evidence>
<dbReference type="GO" id="GO:0051536">
    <property type="term" value="F:iron-sulfur cluster binding"/>
    <property type="evidence" value="ECO:0007669"/>
    <property type="project" value="UniProtKB-KW"/>
</dbReference>
<dbReference type="Proteomes" id="UP001157974">
    <property type="component" value="Unassembled WGS sequence"/>
</dbReference>
<proteinExistence type="predicted"/>
<organism evidence="6 7">
    <name type="scientific">Rhodosorus marinus</name>
    <dbReference type="NCBI Taxonomy" id="101924"/>
    <lineage>
        <taxon>Eukaryota</taxon>
        <taxon>Rhodophyta</taxon>
        <taxon>Stylonematophyceae</taxon>
        <taxon>Stylonematales</taxon>
        <taxon>Stylonemataceae</taxon>
        <taxon>Rhodosorus</taxon>
    </lineage>
</organism>
<dbReference type="InterPro" id="IPR058240">
    <property type="entry name" value="rSAM_sf"/>
</dbReference>
<evidence type="ECO:0000313" key="6">
    <source>
        <dbReference type="EMBL" id="KAJ8905818.1"/>
    </source>
</evidence>
<keyword evidence="4" id="KW-0411">Iron-sulfur</keyword>
<dbReference type="Pfam" id="PF12345">
    <property type="entry name" value="DUF3641"/>
    <property type="match status" value="1"/>
</dbReference>
<comment type="caution">
    <text evidence="6">The sequence shown here is derived from an EMBL/GenBank/DDBJ whole genome shotgun (WGS) entry which is preliminary data.</text>
</comment>
<keyword evidence="1" id="KW-0949">S-adenosyl-L-methionine</keyword>
<dbReference type="PANTHER" id="PTHR43728">
    <property type="entry name" value="SLR0304 PROTEIN"/>
    <property type="match status" value="1"/>
</dbReference>
<reference evidence="6 7" key="1">
    <citation type="journal article" date="2023" name="Nat. Commun.">
        <title>Origin of minicircular mitochondrial genomes in red algae.</title>
        <authorList>
            <person name="Lee Y."/>
            <person name="Cho C.H."/>
            <person name="Lee Y.M."/>
            <person name="Park S.I."/>
            <person name="Yang J.H."/>
            <person name="West J.A."/>
            <person name="Bhattacharya D."/>
            <person name="Yoon H.S."/>
        </authorList>
    </citation>
    <scope>NUCLEOTIDE SEQUENCE [LARGE SCALE GENOMIC DNA]</scope>
    <source>
        <strain evidence="6 7">CCMP1338</strain>
        <tissue evidence="6">Whole cell</tissue>
    </source>
</reference>
<dbReference type="SUPFAM" id="SSF102114">
    <property type="entry name" value="Radical SAM enzymes"/>
    <property type="match status" value="1"/>
</dbReference>
<keyword evidence="2" id="KW-0479">Metal-binding</keyword>
<evidence type="ECO:0000313" key="7">
    <source>
        <dbReference type="Proteomes" id="UP001157974"/>
    </source>
</evidence>
<dbReference type="PANTHER" id="PTHR43728:SF1">
    <property type="entry name" value="FE-S OXIDOREDUCTASE"/>
    <property type="match status" value="1"/>
</dbReference>
<keyword evidence="3" id="KW-0408">Iron</keyword>
<dbReference type="GO" id="GO:0046872">
    <property type="term" value="F:metal ion binding"/>
    <property type="evidence" value="ECO:0007669"/>
    <property type="project" value="UniProtKB-KW"/>
</dbReference>
<dbReference type="InterPro" id="IPR013785">
    <property type="entry name" value="Aldolase_TIM"/>
</dbReference>
<dbReference type="AlphaFoldDB" id="A0AAV8UW76"/>